<feature type="transmembrane region" description="Helical" evidence="1">
    <location>
        <begin position="75"/>
        <end position="98"/>
    </location>
</feature>
<name>A0A521FSX6_9SPHI</name>
<feature type="transmembrane region" description="Helical" evidence="1">
    <location>
        <begin position="6"/>
        <end position="27"/>
    </location>
</feature>
<evidence type="ECO:0000313" key="2">
    <source>
        <dbReference type="EMBL" id="SMO99252.1"/>
    </source>
</evidence>
<proteinExistence type="predicted"/>
<evidence type="ECO:0000256" key="1">
    <source>
        <dbReference type="SAM" id="Phobius"/>
    </source>
</evidence>
<accession>A0A521FSX6</accession>
<keyword evidence="1" id="KW-0472">Membrane</keyword>
<keyword evidence="1" id="KW-0812">Transmembrane</keyword>
<gene>
    <name evidence="2" type="ORF">SAMN06265348_12121</name>
</gene>
<evidence type="ECO:0000313" key="3">
    <source>
        <dbReference type="Proteomes" id="UP000320300"/>
    </source>
</evidence>
<organism evidence="2 3">
    <name type="scientific">Pedobacter westerhofensis</name>
    <dbReference type="NCBI Taxonomy" id="425512"/>
    <lineage>
        <taxon>Bacteria</taxon>
        <taxon>Pseudomonadati</taxon>
        <taxon>Bacteroidota</taxon>
        <taxon>Sphingobacteriia</taxon>
        <taxon>Sphingobacteriales</taxon>
        <taxon>Sphingobacteriaceae</taxon>
        <taxon>Pedobacter</taxon>
    </lineage>
</organism>
<protein>
    <submittedName>
        <fullName evidence="2">Uncharacterized protein</fullName>
    </submittedName>
</protein>
<dbReference type="Proteomes" id="UP000320300">
    <property type="component" value="Unassembled WGS sequence"/>
</dbReference>
<dbReference type="RefSeq" id="WP_142531253.1">
    <property type="nucleotide sequence ID" value="NZ_CBCSJO010000020.1"/>
</dbReference>
<dbReference type="AlphaFoldDB" id="A0A521FSX6"/>
<keyword evidence="1" id="KW-1133">Transmembrane helix</keyword>
<feature type="transmembrane region" description="Helical" evidence="1">
    <location>
        <begin position="34"/>
        <end position="55"/>
    </location>
</feature>
<keyword evidence="3" id="KW-1185">Reference proteome</keyword>
<dbReference type="EMBL" id="FXTN01000021">
    <property type="protein sequence ID" value="SMO99252.1"/>
    <property type="molecule type" value="Genomic_DNA"/>
</dbReference>
<sequence length="106" mass="11315">MLLMLLEFILMIAAPVAHIVLCSMSYSSRINLSIIVITMLCLVAGIILPVLASYIDILNLPSDVKCATGSAGFAVLGTAATAVLIPISALLFYIIAYFRRKKLNAA</sequence>
<reference evidence="2 3" key="1">
    <citation type="submission" date="2017-05" db="EMBL/GenBank/DDBJ databases">
        <authorList>
            <person name="Varghese N."/>
            <person name="Submissions S."/>
        </authorList>
    </citation>
    <scope>NUCLEOTIDE SEQUENCE [LARGE SCALE GENOMIC DNA]</scope>
    <source>
        <strain evidence="2 3">DSM 19036</strain>
    </source>
</reference>